<gene>
    <name evidence="2" type="ORF">IRJ18_05180</name>
</gene>
<dbReference type="InterPro" id="IPR046713">
    <property type="entry name" value="DUF6786"/>
</dbReference>
<comment type="caution">
    <text evidence="2">The sequence shown here is derived from an EMBL/GenBank/DDBJ whole genome shotgun (WGS) entry which is preliminary data.</text>
</comment>
<name>A0ABR9XEC7_9SPHI</name>
<feature type="signal peptide" evidence="1">
    <location>
        <begin position="1"/>
        <end position="27"/>
    </location>
</feature>
<feature type="chain" id="PRO_5047446190" description="Methane monooxygenase PmoA-like" evidence="1">
    <location>
        <begin position="28"/>
        <end position="407"/>
    </location>
</feature>
<proteinExistence type="predicted"/>
<dbReference type="PROSITE" id="PS51257">
    <property type="entry name" value="PROKAR_LIPOPROTEIN"/>
    <property type="match status" value="1"/>
</dbReference>
<keyword evidence="1" id="KW-0732">Signal</keyword>
<evidence type="ECO:0000313" key="2">
    <source>
        <dbReference type="EMBL" id="MBE9665744.1"/>
    </source>
</evidence>
<dbReference type="Proteomes" id="UP000632774">
    <property type="component" value="Unassembled WGS sequence"/>
</dbReference>
<evidence type="ECO:0000313" key="3">
    <source>
        <dbReference type="Proteomes" id="UP000632774"/>
    </source>
</evidence>
<reference evidence="2 3" key="1">
    <citation type="submission" date="2020-10" db="EMBL/GenBank/DDBJ databases">
        <title>Mucilaginibacter mali sp. nov., isolated from rhizosphere soil of apple orchard.</title>
        <authorList>
            <person name="Lee J.-S."/>
            <person name="Kim H.S."/>
            <person name="Kim J.-S."/>
        </authorList>
    </citation>
    <scope>NUCLEOTIDE SEQUENCE [LARGE SCALE GENOMIC DNA]</scope>
    <source>
        <strain evidence="2 3">KCTC 23157</strain>
    </source>
</reference>
<organism evidence="2 3">
    <name type="scientific">Mucilaginibacter boryungensis</name>
    <dbReference type="NCBI Taxonomy" id="768480"/>
    <lineage>
        <taxon>Bacteria</taxon>
        <taxon>Pseudomonadati</taxon>
        <taxon>Bacteroidota</taxon>
        <taxon>Sphingobacteriia</taxon>
        <taxon>Sphingobacteriales</taxon>
        <taxon>Sphingobacteriaceae</taxon>
        <taxon>Mucilaginibacter</taxon>
    </lineage>
</organism>
<sequence>MRAILLTIQSLFIIVSMMSCNSPSGNASGGNNAKGSFGFDCEFIAKHDIGAVILSSGDMKIIVSPKYQAKVFTSTASGDAGRSFGWIHYKAFDGPKDAHMNAYGGENRLWLGPEGGRFSLFFKPGAKMEFTNWTTPAAFDIESWDVSEHTTTLVRLHKQMSLINYAGTQLSLRIDRSILLLSRKEIDSLLGISTDTLVNTVGYQTENTLTNTGTNAWDEKSGVPCIWLLDMFPPSDKTVIVVPYKQDKPETKPATTNYFGEIPPDRVKMNGKTLFFRADGKNRGKLGIHPKRAVNIAGSYDAQNKILTIIKFSIDNNAQYLNQEWNTTKPPFSGDAVNAYNDGPLADGSQMGPFYELESVSPAAFLQPGKKQVHQHAVFHFTGTEAALSNISTKTLGISLQDIKKAF</sequence>
<dbReference type="RefSeq" id="WP_194105134.1">
    <property type="nucleotide sequence ID" value="NZ_JADFFM010000001.1"/>
</dbReference>
<evidence type="ECO:0008006" key="4">
    <source>
        <dbReference type="Google" id="ProtNLM"/>
    </source>
</evidence>
<dbReference type="EMBL" id="JADFFM010000001">
    <property type="protein sequence ID" value="MBE9665744.1"/>
    <property type="molecule type" value="Genomic_DNA"/>
</dbReference>
<dbReference type="Pfam" id="PF20583">
    <property type="entry name" value="DUF6786"/>
    <property type="match status" value="1"/>
</dbReference>
<accession>A0ABR9XEC7</accession>
<keyword evidence="3" id="KW-1185">Reference proteome</keyword>
<protein>
    <recommendedName>
        <fullName evidence="4">Methane monooxygenase PmoA-like</fullName>
    </recommendedName>
</protein>
<evidence type="ECO:0000256" key="1">
    <source>
        <dbReference type="SAM" id="SignalP"/>
    </source>
</evidence>